<evidence type="ECO:0000256" key="8">
    <source>
        <dbReference type="ARBA" id="ARBA00037278"/>
    </source>
</evidence>
<comment type="similarity">
    <text evidence="1 9">Belongs to the glycosyl hydrolase 28 family.</text>
</comment>
<comment type="function">
    <text evidence="8">Pectinolytic enzyme involved in the degradation of xylogalacturonan (xga), a galacturonan backbone heavily substituted with xylose, and which is one important component of the hairy regions of pectin. Activity requires a galacturonic acid backbone substituted with xylose.</text>
</comment>
<protein>
    <submittedName>
        <fullName evidence="11">Glycosyl hydrolase family 28 protein</fullName>
    </submittedName>
</protein>
<keyword evidence="2" id="KW-0677">Repeat</keyword>
<dbReference type="Pfam" id="PF00295">
    <property type="entry name" value="Glyco_hydro_28"/>
    <property type="match status" value="1"/>
</dbReference>
<dbReference type="GO" id="GO:0016787">
    <property type="term" value="F:hydrolase activity"/>
    <property type="evidence" value="ECO:0007669"/>
    <property type="project" value="UniProtKB-KW"/>
</dbReference>
<gene>
    <name evidence="11" type="ORF">RND15_18035</name>
</gene>
<evidence type="ECO:0000256" key="5">
    <source>
        <dbReference type="ARBA" id="ARBA00023277"/>
    </source>
</evidence>
<comment type="caution">
    <text evidence="11">The sequence shown here is derived from an EMBL/GenBank/DDBJ whole genome shotgun (WGS) entry which is preliminary data.</text>
</comment>
<evidence type="ECO:0000313" key="12">
    <source>
        <dbReference type="Proteomes" id="UP001180754"/>
    </source>
</evidence>
<dbReference type="InterPro" id="IPR012334">
    <property type="entry name" value="Pectin_lyas_fold"/>
</dbReference>
<sequence length="509" mass="55339">MSPSPSRRTALQAAGATVLAAGLTNLTATAARAEDPSPGVPQLVTYTVPAGAPVNTGSFTVKVRVPGGSWQTLGVYRPTLAEINPATGSKKQYNSSLAHFDFSGQVEVEVTYIKGGVQKVRVRPDSYGIKPDVLADTLRFTLDRPRNIVVQINDDIFDSLHLFAREIEKKRPKADDPDVIYFGPGIHNTADGFLNVPSGKTVYVHGGAVLKATVVFRDVQNSQLIGRGMLAGTKDGGTLVESSKNIDIGAVTMLNPNGYALKIAESTDVSVEGMCSFSSKGWGDGIDIFSSTHVTIDGVFMRNSDDCIAIYTHRWDYYGDTKNITVKNSTLWADVAHPINVGTHGNTDDPEVLENLTFKNLDICDHREPQMGYQGCLALNAGDSNLIRNVRVDGVRVEDFRWGQLIHMRIMYNTKYNTSVGRGIENVYVKDLSYTGKPLATCMVLGYDADHPIKDVTFENLVLNGAVIADSMKKPGWYLTTDFVPMHVNEHVTNLKFITTAEAEAAAAS</sequence>
<accession>A0ABU2XGT3</accession>
<organism evidence="11 12">
    <name type="scientific">Streptomyces lonegramiae</name>
    <dbReference type="NCBI Taxonomy" id="3075524"/>
    <lineage>
        <taxon>Bacteria</taxon>
        <taxon>Bacillati</taxon>
        <taxon>Actinomycetota</taxon>
        <taxon>Actinomycetes</taxon>
        <taxon>Kitasatosporales</taxon>
        <taxon>Streptomycetaceae</taxon>
        <taxon>Streptomyces</taxon>
    </lineage>
</organism>
<dbReference type="PROSITE" id="PS51318">
    <property type="entry name" value="TAT"/>
    <property type="match status" value="1"/>
</dbReference>
<evidence type="ECO:0000256" key="1">
    <source>
        <dbReference type="ARBA" id="ARBA00008834"/>
    </source>
</evidence>
<proteinExistence type="inferred from homology"/>
<feature type="signal peptide" evidence="10">
    <location>
        <begin position="1"/>
        <end position="30"/>
    </location>
</feature>
<dbReference type="InterPro" id="IPR011050">
    <property type="entry name" value="Pectin_lyase_fold/virulence"/>
</dbReference>
<reference evidence="11" key="1">
    <citation type="submission" date="2024-05" db="EMBL/GenBank/DDBJ databases">
        <title>30 novel species of actinomycetes from the DSMZ collection.</title>
        <authorList>
            <person name="Nouioui I."/>
        </authorList>
    </citation>
    <scope>NUCLEOTIDE SEQUENCE</scope>
    <source>
        <strain evidence="11">DSM 41529</strain>
    </source>
</reference>
<dbReference type="Gene3D" id="2.160.20.10">
    <property type="entry name" value="Single-stranded right-handed beta-helix, Pectin lyase-like"/>
    <property type="match status" value="1"/>
</dbReference>
<keyword evidence="4" id="KW-0325">Glycoprotein</keyword>
<evidence type="ECO:0000256" key="6">
    <source>
        <dbReference type="ARBA" id="ARBA00023295"/>
    </source>
</evidence>
<dbReference type="InterPro" id="IPR000743">
    <property type="entry name" value="Glyco_hydro_28"/>
</dbReference>
<dbReference type="SUPFAM" id="SSF51126">
    <property type="entry name" value="Pectin lyase-like"/>
    <property type="match status" value="1"/>
</dbReference>
<evidence type="ECO:0000256" key="2">
    <source>
        <dbReference type="ARBA" id="ARBA00022737"/>
    </source>
</evidence>
<evidence type="ECO:0000256" key="4">
    <source>
        <dbReference type="ARBA" id="ARBA00023180"/>
    </source>
</evidence>
<dbReference type="InterPro" id="IPR006311">
    <property type="entry name" value="TAT_signal"/>
</dbReference>
<dbReference type="PANTHER" id="PTHR31736">
    <property type="match status" value="1"/>
</dbReference>
<dbReference type="Proteomes" id="UP001180754">
    <property type="component" value="Unassembled WGS sequence"/>
</dbReference>
<keyword evidence="10" id="KW-0732">Signal</keyword>
<name>A0ABU2XGT3_9ACTN</name>
<dbReference type="EMBL" id="JAVRFD010000007">
    <property type="protein sequence ID" value="MDT0544592.1"/>
    <property type="molecule type" value="Genomic_DNA"/>
</dbReference>
<evidence type="ECO:0000313" key="11">
    <source>
        <dbReference type="EMBL" id="MDT0544592.1"/>
    </source>
</evidence>
<keyword evidence="3 9" id="KW-0378">Hydrolase</keyword>
<keyword evidence="7" id="KW-0624">Polysaccharide degradation</keyword>
<dbReference type="RefSeq" id="WP_311725024.1">
    <property type="nucleotide sequence ID" value="NZ_JAVRFD010000007.1"/>
</dbReference>
<evidence type="ECO:0000256" key="10">
    <source>
        <dbReference type="SAM" id="SignalP"/>
    </source>
</evidence>
<keyword evidence="6 9" id="KW-0326">Glycosidase</keyword>
<keyword evidence="12" id="KW-1185">Reference proteome</keyword>
<evidence type="ECO:0000256" key="9">
    <source>
        <dbReference type="RuleBase" id="RU361169"/>
    </source>
</evidence>
<keyword evidence="5" id="KW-0119">Carbohydrate metabolism</keyword>
<feature type="chain" id="PRO_5045291969" evidence="10">
    <location>
        <begin position="31"/>
        <end position="509"/>
    </location>
</feature>
<evidence type="ECO:0000256" key="3">
    <source>
        <dbReference type="ARBA" id="ARBA00022801"/>
    </source>
</evidence>
<dbReference type="PANTHER" id="PTHR31736:SF9">
    <property type="entry name" value="ENDO-XYLOGALACTURONAN HYDROLASE A-RELATED"/>
    <property type="match status" value="1"/>
</dbReference>
<evidence type="ECO:0000256" key="7">
    <source>
        <dbReference type="ARBA" id="ARBA00023326"/>
    </source>
</evidence>